<gene>
    <name evidence="1" type="ORF">BINO364_LOCUS14741</name>
</gene>
<dbReference type="AlphaFoldDB" id="A0A8J9YEQ5"/>
<protein>
    <submittedName>
        <fullName evidence="1">Uncharacterized protein</fullName>
    </submittedName>
</protein>
<evidence type="ECO:0000313" key="2">
    <source>
        <dbReference type="Proteomes" id="UP000838878"/>
    </source>
</evidence>
<evidence type="ECO:0000313" key="1">
    <source>
        <dbReference type="EMBL" id="CAH0729684.1"/>
    </source>
</evidence>
<reference evidence="1" key="1">
    <citation type="submission" date="2021-12" db="EMBL/GenBank/DDBJ databases">
        <authorList>
            <person name="Martin H S."/>
        </authorList>
    </citation>
    <scope>NUCLEOTIDE SEQUENCE</scope>
</reference>
<dbReference type="Proteomes" id="UP000838878">
    <property type="component" value="Chromosome 8"/>
</dbReference>
<dbReference type="OrthoDB" id="6875452at2759"/>
<keyword evidence="2" id="KW-1185">Reference proteome</keyword>
<sequence length="111" mass="12942">MDTQLIIELKGSLKKQGGYKQGSFLLNKPICDAFNLTLGNIYTDFLKAINLTDYLISAGSYYVDGFFFDNTKFNVPQVYGEYKMEFYVKKDDELLRCFNGYYEFHPKTYNS</sequence>
<feature type="non-terminal residue" evidence="1">
    <location>
        <position position="111"/>
    </location>
</feature>
<proteinExistence type="predicted"/>
<accession>A0A8J9YEQ5</accession>
<dbReference type="EMBL" id="OV170228">
    <property type="protein sequence ID" value="CAH0729684.1"/>
    <property type="molecule type" value="Genomic_DNA"/>
</dbReference>
<name>A0A8J9YEQ5_9NEOP</name>
<organism evidence="1 2">
    <name type="scientific">Brenthis ino</name>
    <name type="common">lesser marbled fritillary</name>
    <dbReference type="NCBI Taxonomy" id="405034"/>
    <lineage>
        <taxon>Eukaryota</taxon>
        <taxon>Metazoa</taxon>
        <taxon>Ecdysozoa</taxon>
        <taxon>Arthropoda</taxon>
        <taxon>Hexapoda</taxon>
        <taxon>Insecta</taxon>
        <taxon>Pterygota</taxon>
        <taxon>Neoptera</taxon>
        <taxon>Endopterygota</taxon>
        <taxon>Lepidoptera</taxon>
        <taxon>Glossata</taxon>
        <taxon>Ditrysia</taxon>
        <taxon>Papilionoidea</taxon>
        <taxon>Nymphalidae</taxon>
        <taxon>Heliconiinae</taxon>
        <taxon>Argynnini</taxon>
        <taxon>Brenthis</taxon>
    </lineage>
</organism>